<dbReference type="Pfam" id="PF02230">
    <property type="entry name" value="Abhydrolase_2"/>
    <property type="match status" value="1"/>
</dbReference>
<accession>A0A6J6TL87</accession>
<protein>
    <submittedName>
        <fullName evidence="3">Unannotated protein</fullName>
    </submittedName>
</protein>
<dbReference type="PANTHER" id="PTHR43037">
    <property type="entry name" value="UNNAMED PRODUCT-RELATED"/>
    <property type="match status" value="1"/>
</dbReference>
<dbReference type="InterPro" id="IPR029058">
    <property type="entry name" value="AB_hydrolase_fold"/>
</dbReference>
<sequence length="357" mass="37064">MPVRHPTHHWWAGAAAALLLAACAQASAATPPTDVAGGHLERSDQVLSDVDPTASWLAPEMSGVPGAGAVTLVVAANAPVPTTAVAAPTMRPAGERTVTTLVGGVDRRWMLVVPPNTTERQRLPLLIVLHGVGGKGPAMQRLGFDKLAAPAGYIVAYPDAFGGSWNDGRPGMEPLVGSPVDDVAFLRELISRSVAEAGADPTRIAIAGFSNGALMASRAACDMTDQLASVVLVSGAGPRDMTQRCKPSRPLPIMVVFGTADTVVPYEGGQVANSGGKSRGQVAPVREMLDIWRGVNGCTNSESVPIAASSPAVTAVRGTGCRADVVHFKVTGGGHDWVSNTWFDTTTEAWRFVSTHL</sequence>
<dbReference type="AlphaFoldDB" id="A0A6J6TL87"/>
<dbReference type="GO" id="GO:0016787">
    <property type="term" value="F:hydrolase activity"/>
    <property type="evidence" value="ECO:0007669"/>
    <property type="project" value="InterPro"/>
</dbReference>
<dbReference type="SUPFAM" id="SSF53474">
    <property type="entry name" value="alpha/beta-Hydrolases"/>
    <property type="match status" value="1"/>
</dbReference>
<reference evidence="3" key="1">
    <citation type="submission" date="2020-05" db="EMBL/GenBank/DDBJ databases">
        <authorList>
            <person name="Chiriac C."/>
            <person name="Salcher M."/>
            <person name="Ghai R."/>
            <person name="Kavagutti S V."/>
        </authorList>
    </citation>
    <scope>NUCLEOTIDE SEQUENCE</scope>
</reference>
<name>A0A6J6TL87_9ZZZZ</name>
<evidence type="ECO:0000259" key="2">
    <source>
        <dbReference type="Pfam" id="PF02230"/>
    </source>
</evidence>
<gene>
    <name evidence="3" type="ORF">UFOPK2754_01604</name>
</gene>
<dbReference type="PANTHER" id="PTHR43037:SF1">
    <property type="entry name" value="BLL1128 PROTEIN"/>
    <property type="match status" value="1"/>
</dbReference>
<dbReference type="EMBL" id="CAEZYR010000054">
    <property type="protein sequence ID" value="CAB4747525.1"/>
    <property type="molecule type" value="Genomic_DNA"/>
</dbReference>
<proteinExistence type="predicted"/>
<dbReference type="InterPro" id="IPR050955">
    <property type="entry name" value="Plant_Biomass_Hydrol_Est"/>
</dbReference>
<dbReference type="Gene3D" id="3.40.50.1820">
    <property type="entry name" value="alpha/beta hydrolase"/>
    <property type="match status" value="1"/>
</dbReference>
<keyword evidence="1" id="KW-0732">Signal</keyword>
<evidence type="ECO:0000256" key="1">
    <source>
        <dbReference type="ARBA" id="ARBA00022729"/>
    </source>
</evidence>
<organism evidence="3">
    <name type="scientific">freshwater metagenome</name>
    <dbReference type="NCBI Taxonomy" id="449393"/>
    <lineage>
        <taxon>unclassified sequences</taxon>
        <taxon>metagenomes</taxon>
        <taxon>ecological metagenomes</taxon>
    </lineage>
</organism>
<dbReference type="PROSITE" id="PS51257">
    <property type="entry name" value="PROKAR_LIPOPROTEIN"/>
    <property type="match status" value="1"/>
</dbReference>
<feature type="domain" description="Phospholipase/carboxylesterase/thioesterase" evidence="2">
    <location>
        <begin position="186"/>
        <end position="272"/>
    </location>
</feature>
<evidence type="ECO:0000313" key="3">
    <source>
        <dbReference type="EMBL" id="CAB4747525.1"/>
    </source>
</evidence>
<dbReference type="InterPro" id="IPR003140">
    <property type="entry name" value="PLipase/COase/thioEstase"/>
</dbReference>